<dbReference type="AlphaFoldDB" id="A0A1J4RTF0"/>
<accession>A0A1J4RTF0</accession>
<dbReference type="EMBL" id="MNUK01000074">
    <property type="protein sequence ID" value="OIN90328.1"/>
    <property type="molecule type" value="Genomic_DNA"/>
</dbReference>
<organism evidence="1 2">
    <name type="scientific">Candidatus Collierbacteria bacterium CG1_02_44_10</name>
    <dbReference type="NCBI Taxonomy" id="1805087"/>
    <lineage>
        <taxon>Bacteria</taxon>
        <taxon>Candidatus Collieribacteriota</taxon>
    </lineage>
</organism>
<comment type="caution">
    <text evidence="1">The sequence shown here is derived from an EMBL/GenBank/DDBJ whole genome shotgun (WGS) entry which is preliminary data.</text>
</comment>
<evidence type="ECO:0000313" key="1">
    <source>
        <dbReference type="EMBL" id="OIN90328.1"/>
    </source>
</evidence>
<protein>
    <submittedName>
        <fullName evidence="1">Uncharacterized protein</fullName>
    </submittedName>
</protein>
<reference evidence="1 2" key="1">
    <citation type="journal article" date="2016" name="Environ. Microbiol.">
        <title>Genomic resolution of a cold subsurface aquifer community provides metabolic insights for novel microbes adapted to high CO concentrations.</title>
        <authorList>
            <person name="Probst A.J."/>
            <person name="Castelle C.J."/>
            <person name="Singh A."/>
            <person name="Brown C.T."/>
            <person name="Anantharaman K."/>
            <person name="Sharon I."/>
            <person name="Hug L.A."/>
            <person name="Burstein D."/>
            <person name="Emerson J.B."/>
            <person name="Thomas B.C."/>
            <person name="Banfield J.F."/>
        </authorList>
    </citation>
    <scope>NUCLEOTIDE SEQUENCE [LARGE SCALE GENOMIC DNA]</scope>
    <source>
        <strain evidence="1">CG1_02_44_10</strain>
    </source>
</reference>
<dbReference type="Proteomes" id="UP000182345">
    <property type="component" value="Unassembled WGS sequence"/>
</dbReference>
<gene>
    <name evidence="1" type="ORF">AUJ42_03235</name>
</gene>
<name>A0A1J4RTF0_9BACT</name>
<proteinExistence type="predicted"/>
<evidence type="ECO:0000313" key="2">
    <source>
        <dbReference type="Proteomes" id="UP000182345"/>
    </source>
</evidence>
<sequence>MSEAMTHLVTSIQPQPNAQVMFLITDESAAEAIAILLSLAIINYASWKHEEFFLEISLGGEEQKIRIFRELTAKEYKEYGDTYFDQAKKLIEKYFPPDDPI</sequence>